<proteinExistence type="predicted"/>
<evidence type="ECO:0000313" key="2">
    <source>
        <dbReference type="EMBL" id="GFS12078.1"/>
    </source>
</evidence>
<comment type="caution">
    <text evidence="2">The sequence shown here is derived from an EMBL/GenBank/DDBJ whole genome shotgun (WGS) entry which is preliminary data.</text>
</comment>
<keyword evidence="3" id="KW-1185">Reference proteome</keyword>
<name>A0AAV4IN56_9GAST</name>
<organism evidence="2 3">
    <name type="scientific">Elysia marginata</name>
    <dbReference type="NCBI Taxonomy" id="1093978"/>
    <lineage>
        <taxon>Eukaryota</taxon>
        <taxon>Metazoa</taxon>
        <taxon>Spiralia</taxon>
        <taxon>Lophotrochozoa</taxon>
        <taxon>Mollusca</taxon>
        <taxon>Gastropoda</taxon>
        <taxon>Heterobranchia</taxon>
        <taxon>Euthyneura</taxon>
        <taxon>Panpulmonata</taxon>
        <taxon>Sacoglossa</taxon>
        <taxon>Placobranchoidea</taxon>
        <taxon>Plakobranchidae</taxon>
        <taxon>Elysia</taxon>
    </lineage>
</organism>
<dbReference type="Proteomes" id="UP000762676">
    <property type="component" value="Unassembled WGS sequence"/>
</dbReference>
<sequence length="82" mass="9007">MDQSEAPMVSLTLVTTQQVCPLIGNLRTVVSRGRPGEDGVRSPQSPRVPIRTSPEWPRSLMRGPGRVGRAPEPWDLVTFSVL</sequence>
<evidence type="ECO:0000256" key="1">
    <source>
        <dbReference type="SAM" id="MobiDB-lite"/>
    </source>
</evidence>
<evidence type="ECO:0000313" key="3">
    <source>
        <dbReference type="Proteomes" id="UP000762676"/>
    </source>
</evidence>
<protein>
    <submittedName>
        <fullName evidence="2">Uncharacterized protein</fullName>
    </submittedName>
</protein>
<dbReference type="EMBL" id="BMAT01009694">
    <property type="protein sequence ID" value="GFS12078.1"/>
    <property type="molecule type" value="Genomic_DNA"/>
</dbReference>
<accession>A0AAV4IN56</accession>
<gene>
    <name evidence="2" type="ORF">ElyMa_004850400</name>
</gene>
<reference evidence="2 3" key="1">
    <citation type="journal article" date="2021" name="Elife">
        <title>Chloroplast acquisition without the gene transfer in kleptoplastic sea slugs, Plakobranchus ocellatus.</title>
        <authorList>
            <person name="Maeda T."/>
            <person name="Takahashi S."/>
            <person name="Yoshida T."/>
            <person name="Shimamura S."/>
            <person name="Takaki Y."/>
            <person name="Nagai Y."/>
            <person name="Toyoda A."/>
            <person name="Suzuki Y."/>
            <person name="Arimoto A."/>
            <person name="Ishii H."/>
            <person name="Satoh N."/>
            <person name="Nishiyama T."/>
            <person name="Hasebe M."/>
            <person name="Maruyama T."/>
            <person name="Minagawa J."/>
            <person name="Obokata J."/>
            <person name="Shigenobu S."/>
        </authorList>
    </citation>
    <scope>NUCLEOTIDE SEQUENCE [LARGE SCALE GENOMIC DNA]</scope>
</reference>
<feature type="region of interest" description="Disordered" evidence="1">
    <location>
        <begin position="31"/>
        <end position="70"/>
    </location>
</feature>
<dbReference type="AlphaFoldDB" id="A0AAV4IN56"/>